<proteinExistence type="predicted"/>
<sequence length="134" mass="14476">METNPIQTLLDWLKATLAEDPWYAEHGVPVLVENQLDLLSEVERTVLSGTGCALILRAPRAENNRPALNVSVEVAALENPTLNRCRANAATALDAAWHAALALDGANLMLRTVEHAPVEGLFQATATLDTIVTR</sequence>
<protein>
    <submittedName>
        <fullName evidence="1">Uncharacterized protein</fullName>
    </submittedName>
</protein>
<name>A0A9D1NLI6_9BACT</name>
<dbReference type="Proteomes" id="UP000886845">
    <property type="component" value="Unassembled WGS sequence"/>
</dbReference>
<dbReference type="EMBL" id="DVOR01000066">
    <property type="protein sequence ID" value="HIV08899.1"/>
    <property type="molecule type" value="Genomic_DNA"/>
</dbReference>
<reference evidence="1" key="2">
    <citation type="journal article" date="2021" name="PeerJ">
        <title>Extensive microbial diversity within the chicken gut microbiome revealed by metagenomics and culture.</title>
        <authorList>
            <person name="Gilroy R."/>
            <person name="Ravi A."/>
            <person name="Getino M."/>
            <person name="Pursley I."/>
            <person name="Horton D.L."/>
            <person name="Alikhan N.F."/>
            <person name="Baker D."/>
            <person name="Gharbi K."/>
            <person name="Hall N."/>
            <person name="Watson M."/>
            <person name="Adriaenssens E.M."/>
            <person name="Foster-Nyarko E."/>
            <person name="Jarju S."/>
            <person name="Secka A."/>
            <person name="Antonio M."/>
            <person name="Oren A."/>
            <person name="Chaudhuri R.R."/>
            <person name="La Ragione R."/>
            <person name="Hildebrand F."/>
            <person name="Pallen M.J."/>
        </authorList>
    </citation>
    <scope>NUCLEOTIDE SEQUENCE</scope>
    <source>
        <strain evidence="1">35461</strain>
    </source>
</reference>
<evidence type="ECO:0000313" key="2">
    <source>
        <dbReference type="Proteomes" id="UP000886845"/>
    </source>
</evidence>
<reference evidence="1" key="1">
    <citation type="submission" date="2020-10" db="EMBL/GenBank/DDBJ databases">
        <authorList>
            <person name="Gilroy R."/>
        </authorList>
    </citation>
    <scope>NUCLEOTIDE SEQUENCE</scope>
    <source>
        <strain evidence="1">35461</strain>
    </source>
</reference>
<accession>A0A9D1NLI6</accession>
<dbReference type="AlphaFoldDB" id="A0A9D1NLI6"/>
<gene>
    <name evidence="1" type="ORF">IAC79_02130</name>
</gene>
<evidence type="ECO:0000313" key="1">
    <source>
        <dbReference type="EMBL" id="HIV08899.1"/>
    </source>
</evidence>
<comment type="caution">
    <text evidence="1">The sequence shown here is derived from an EMBL/GenBank/DDBJ whole genome shotgun (WGS) entry which is preliminary data.</text>
</comment>
<organism evidence="1 2">
    <name type="scientific">Candidatus Spyradenecus faecavium</name>
    <dbReference type="NCBI Taxonomy" id="2840947"/>
    <lineage>
        <taxon>Bacteria</taxon>
        <taxon>Pseudomonadati</taxon>
        <taxon>Lentisphaerota</taxon>
        <taxon>Lentisphaeria</taxon>
        <taxon>Lentisphaerales</taxon>
        <taxon>Lentisphaeraceae</taxon>
        <taxon>Lentisphaeraceae incertae sedis</taxon>
        <taxon>Candidatus Spyradenecus</taxon>
    </lineage>
</organism>